<organism evidence="1 2">
    <name type="scientific">Thiocapsa imhoffii</name>
    <dbReference type="NCBI Taxonomy" id="382777"/>
    <lineage>
        <taxon>Bacteria</taxon>
        <taxon>Pseudomonadati</taxon>
        <taxon>Pseudomonadota</taxon>
        <taxon>Gammaproteobacteria</taxon>
        <taxon>Chromatiales</taxon>
        <taxon>Chromatiaceae</taxon>
        <taxon>Thiocapsa</taxon>
    </lineage>
</organism>
<keyword evidence="2" id="KW-1185">Reference proteome</keyword>
<dbReference type="EMBL" id="NRSD01000002">
    <property type="protein sequence ID" value="MBK1643677.1"/>
    <property type="molecule type" value="Genomic_DNA"/>
</dbReference>
<dbReference type="SUPFAM" id="SSF56112">
    <property type="entry name" value="Protein kinase-like (PK-like)"/>
    <property type="match status" value="1"/>
</dbReference>
<accession>A0A9X0WFE8</accession>
<reference evidence="1 2" key="1">
    <citation type="journal article" date="2020" name="Microorganisms">
        <title>Osmotic Adaptation and Compatible Solute Biosynthesis of Phototrophic Bacteria as Revealed from Genome Analyses.</title>
        <authorList>
            <person name="Imhoff J.F."/>
            <person name="Rahn T."/>
            <person name="Kunzel S."/>
            <person name="Keller A."/>
            <person name="Neulinger S.C."/>
        </authorList>
    </citation>
    <scope>NUCLEOTIDE SEQUENCE [LARGE SCALE GENOMIC DNA]</scope>
    <source>
        <strain evidence="1 2">DSM 21303</strain>
    </source>
</reference>
<sequence length="492" mass="54220">MNAFAEDYRLADFKLLLPLRPDARVLVMGVRDLAFLPHLIAEIGGEIDCVGDETMLSSLPENVRSVTAPSGTYDLVFSDTATAGRYLRPGGVLCRFLGQGEDLDRKDVQLLGRWRAYPTWPAFRVLIPDHALGWRAAARHLWVFPTRSMVGLWARLAAGSVARRFPEQGIALSRRVGSAPASTMLDALRGALAARTQDPLRDTPLERWLITSGRLGPGNPILAFCLDEEGRPQRLIKAAREVGAQHLQIEAAQLEEIEQALGPALASRVIRPTASAVVAGRWALAYDFEPTHPFFGPRWRLQGRAHFCTGMADWLAALGCATRRTAAREEIQDRHVLPLQRLVARAILPHPLQRQAEQALDTLQRLAPSLPLILEHGDLGIYNARLTRPDGRDFRVLDWGSSTFAGIPLGDLCYLLSSARAPVHLARRCLDAYLVGMKRPTGEAPALWFSYLARRWEELDGIRKPVAGDPTSGGGILLATHARVASYLHALV</sequence>
<comment type="caution">
    <text evidence="1">The sequence shown here is derived from an EMBL/GenBank/DDBJ whole genome shotgun (WGS) entry which is preliminary data.</text>
</comment>
<dbReference type="Proteomes" id="UP001138802">
    <property type="component" value="Unassembled WGS sequence"/>
</dbReference>
<name>A0A9X0WFE8_9GAMM</name>
<dbReference type="RefSeq" id="WP_200386483.1">
    <property type="nucleotide sequence ID" value="NZ_NRSD01000002.1"/>
</dbReference>
<dbReference type="InterPro" id="IPR011009">
    <property type="entry name" value="Kinase-like_dom_sf"/>
</dbReference>
<evidence type="ECO:0000313" key="1">
    <source>
        <dbReference type="EMBL" id="MBK1643677.1"/>
    </source>
</evidence>
<proteinExistence type="predicted"/>
<evidence type="ECO:0000313" key="2">
    <source>
        <dbReference type="Proteomes" id="UP001138802"/>
    </source>
</evidence>
<protein>
    <submittedName>
        <fullName evidence="1">Uncharacterized protein</fullName>
    </submittedName>
</protein>
<dbReference type="AlphaFoldDB" id="A0A9X0WFE8"/>
<dbReference type="Gene3D" id="3.90.1200.10">
    <property type="match status" value="1"/>
</dbReference>
<gene>
    <name evidence="1" type="ORF">CKO25_03175</name>
</gene>